<evidence type="ECO:0000313" key="3">
    <source>
        <dbReference type="Proteomes" id="UP001164929"/>
    </source>
</evidence>
<proteinExistence type="predicted"/>
<reference evidence="2 3" key="1">
    <citation type="journal article" date="2023" name="Mol. Ecol. Resour.">
        <title>Chromosome-level genome assembly of a triploid poplar Populus alba 'Berolinensis'.</title>
        <authorList>
            <person name="Chen S."/>
            <person name="Yu Y."/>
            <person name="Wang X."/>
            <person name="Wang S."/>
            <person name="Zhang T."/>
            <person name="Zhou Y."/>
            <person name="He R."/>
            <person name="Meng N."/>
            <person name="Wang Y."/>
            <person name="Liu W."/>
            <person name="Liu Z."/>
            <person name="Liu J."/>
            <person name="Guo Q."/>
            <person name="Huang H."/>
            <person name="Sederoff R.R."/>
            <person name="Wang G."/>
            <person name="Qu G."/>
            <person name="Chen S."/>
        </authorList>
    </citation>
    <scope>NUCLEOTIDE SEQUENCE [LARGE SCALE GENOMIC DNA]</scope>
    <source>
        <strain evidence="2">SC-2020</strain>
    </source>
</reference>
<evidence type="ECO:0000313" key="2">
    <source>
        <dbReference type="EMBL" id="KAJ7014775.1"/>
    </source>
</evidence>
<accession>A0AAD6RTC1</accession>
<name>A0AAD6RTC1_9ROSI</name>
<sequence length="69" mass="8034">MKKSFQHYFNRDWKNIKLSCCCSGRRDPATVLLLLIVAHSVVILFTTTTGENVALSWSQHYCRRLQYKG</sequence>
<feature type="transmembrane region" description="Helical" evidence="1">
    <location>
        <begin position="29"/>
        <end position="48"/>
    </location>
</feature>
<keyword evidence="1" id="KW-1133">Transmembrane helix</keyword>
<evidence type="ECO:0000256" key="1">
    <source>
        <dbReference type="SAM" id="Phobius"/>
    </source>
</evidence>
<dbReference type="Proteomes" id="UP001164929">
    <property type="component" value="Chromosome 1"/>
</dbReference>
<keyword evidence="1" id="KW-0812">Transmembrane</keyword>
<organism evidence="2 3">
    <name type="scientific">Populus alba x Populus x berolinensis</name>
    <dbReference type="NCBI Taxonomy" id="444605"/>
    <lineage>
        <taxon>Eukaryota</taxon>
        <taxon>Viridiplantae</taxon>
        <taxon>Streptophyta</taxon>
        <taxon>Embryophyta</taxon>
        <taxon>Tracheophyta</taxon>
        <taxon>Spermatophyta</taxon>
        <taxon>Magnoliopsida</taxon>
        <taxon>eudicotyledons</taxon>
        <taxon>Gunneridae</taxon>
        <taxon>Pentapetalae</taxon>
        <taxon>rosids</taxon>
        <taxon>fabids</taxon>
        <taxon>Malpighiales</taxon>
        <taxon>Salicaceae</taxon>
        <taxon>Saliceae</taxon>
        <taxon>Populus</taxon>
    </lineage>
</organism>
<gene>
    <name evidence="2" type="ORF">NC653_004164</name>
</gene>
<dbReference type="AlphaFoldDB" id="A0AAD6RTC1"/>
<comment type="caution">
    <text evidence="2">The sequence shown here is derived from an EMBL/GenBank/DDBJ whole genome shotgun (WGS) entry which is preliminary data.</text>
</comment>
<protein>
    <submittedName>
        <fullName evidence="2">Uncharacterized protein</fullName>
    </submittedName>
</protein>
<dbReference type="EMBL" id="JAQIZT010000001">
    <property type="protein sequence ID" value="KAJ7014775.1"/>
    <property type="molecule type" value="Genomic_DNA"/>
</dbReference>
<keyword evidence="1" id="KW-0472">Membrane</keyword>
<keyword evidence="3" id="KW-1185">Reference proteome</keyword>